<accession>A0A6G1C886</accession>
<dbReference type="Pfam" id="PF02518">
    <property type="entry name" value="HATPase_c"/>
    <property type="match status" value="1"/>
</dbReference>
<evidence type="ECO:0000313" key="9">
    <source>
        <dbReference type="Proteomes" id="UP000479710"/>
    </source>
</evidence>
<proteinExistence type="predicted"/>
<evidence type="ECO:0000313" key="8">
    <source>
        <dbReference type="EMBL" id="KAF0896409.1"/>
    </source>
</evidence>
<comment type="caution">
    <text evidence="8">The sequence shown here is derived from an EMBL/GenBank/DDBJ whole genome shotgun (WGS) entry which is preliminary data.</text>
</comment>
<comment type="catalytic activity">
    <reaction evidence="1">
        <text>ATP-dependent breakage, passage and rejoining of double-stranded DNA.</text>
        <dbReference type="EC" id="5.6.2.2"/>
    </reaction>
</comment>
<keyword evidence="5" id="KW-0238">DNA-binding</keyword>
<feature type="domain" description="Histidine kinase/HSP90-like ATPase" evidence="7">
    <location>
        <begin position="10"/>
        <end position="74"/>
    </location>
</feature>
<dbReference type="GO" id="GO:0000819">
    <property type="term" value="P:sister chromatid segregation"/>
    <property type="evidence" value="ECO:0007669"/>
    <property type="project" value="TreeGrafter"/>
</dbReference>
<keyword evidence="4" id="KW-0799">Topoisomerase</keyword>
<comment type="cofactor">
    <cofactor evidence="2">
        <name>Mg(2+)</name>
        <dbReference type="ChEBI" id="CHEBI:18420"/>
    </cofactor>
</comment>
<evidence type="ECO:0000256" key="5">
    <source>
        <dbReference type="ARBA" id="ARBA00023125"/>
    </source>
</evidence>
<dbReference type="PRINTS" id="PR00418">
    <property type="entry name" value="TPI2FAMILY"/>
</dbReference>
<dbReference type="PANTHER" id="PTHR10169:SF38">
    <property type="entry name" value="DNA TOPOISOMERASE 2"/>
    <property type="match status" value="1"/>
</dbReference>
<dbReference type="Gene3D" id="3.30.565.10">
    <property type="entry name" value="Histidine kinase-like ATPase, C-terminal domain"/>
    <property type="match status" value="1"/>
</dbReference>
<dbReference type="EC" id="5.6.2.2" evidence="3"/>
<evidence type="ECO:0000256" key="6">
    <source>
        <dbReference type="ARBA" id="ARBA00023235"/>
    </source>
</evidence>
<dbReference type="InterPro" id="IPR003594">
    <property type="entry name" value="HATPase_dom"/>
</dbReference>
<evidence type="ECO:0000256" key="4">
    <source>
        <dbReference type="ARBA" id="ARBA00023029"/>
    </source>
</evidence>
<evidence type="ECO:0000256" key="3">
    <source>
        <dbReference type="ARBA" id="ARBA00012895"/>
    </source>
</evidence>
<sequence length="96" mass="10951">MTRHPVTYVPGLHRIFDEVLLYAAETMQMDVLHVDIDVSDCRISVYNNGEGIPVELHQEEGVYLPEIIFGHLVTTTNYDDTLNIKLAKVFSTEFIV</sequence>
<dbReference type="GO" id="GO:0005634">
    <property type="term" value="C:nucleus"/>
    <property type="evidence" value="ECO:0007669"/>
    <property type="project" value="TreeGrafter"/>
</dbReference>
<evidence type="ECO:0000256" key="2">
    <source>
        <dbReference type="ARBA" id="ARBA00001946"/>
    </source>
</evidence>
<reference evidence="8 9" key="1">
    <citation type="submission" date="2019-11" db="EMBL/GenBank/DDBJ databases">
        <title>Whole genome sequence of Oryza granulata.</title>
        <authorList>
            <person name="Li W."/>
        </authorList>
    </citation>
    <scope>NUCLEOTIDE SEQUENCE [LARGE SCALE GENOMIC DNA]</scope>
    <source>
        <strain evidence="9">cv. Menghai</strain>
        <tissue evidence="8">Leaf</tissue>
    </source>
</reference>
<dbReference type="InterPro" id="IPR036890">
    <property type="entry name" value="HATPase_C_sf"/>
</dbReference>
<dbReference type="GO" id="GO:0000712">
    <property type="term" value="P:resolution of meiotic recombination intermediates"/>
    <property type="evidence" value="ECO:0007669"/>
    <property type="project" value="TreeGrafter"/>
</dbReference>
<dbReference type="PANTHER" id="PTHR10169">
    <property type="entry name" value="DNA TOPOISOMERASE/GYRASE"/>
    <property type="match status" value="1"/>
</dbReference>
<keyword evidence="6" id="KW-0413">Isomerase</keyword>
<dbReference type="EMBL" id="SPHZ02000010">
    <property type="protein sequence ID" value="KAF0896409.1"/>
    <property type="molecule type" value="Genomic_DNA"/>
</dbReference>
<evidence type="ECO:0000259" key="7">
    <source>
        <dbReference type="Pfam" id="PF02518"/>
    </source>
</evidence>
<protein>
    <recommendedName>
        <fullName evidence="3">DNA topoisomerase (ATP-hydrolyzing)</fullName>
        <ecNumber evidence="3">5.6.2.2</ecNumber>
    </recommendedName>
</protein>
<name>A0A6G1C886_9ORYZ</name>
<evidence type="ECO:0000256" key="1">
    <source>
        <dbReference type="ARBA" id="ARBA00000185"/>
    </source>
</evidence>
<keyword evidence="9" id="KW-1185">Reference proteome</keyword>
<gene>
    <name evidence="8" type="ORF">E2562_024284</name>
</gene>
<dbReference type="AlphaFoldDB" id="A0A6G1C886"/>
<organism evidence="8 9">
    <name type="scientific">Oryza meyeriana var. granulata</name>
    <dbReference type="NCBI Taxonomy" id="110450"/>
    <lineage>
        <taxon>Eukaryota</taxon>
        <taxon>Viridiplantae</taxon>
        <taxon>Streptophyta</taxon>
        <taxon>Embryophyta</taxon>
        <taxon>Tracheophyta</taxon>
        <taxon>Spermatophyta</taxon>
        <taxon>Magnoliopsida</taxon>
        <taxon>Liliopsida</taxon>
        <taxon>Poales</taxon>
        <taxon>Poaceae</taxon>
        <taxon>BOP clade</taxon>
        <taxon>Oryzoideae</taxon>
        <taxon>Oryzeae</taxon>
        <taxon>Oryzinae</taxon>
        <taxon>Oryza</taxon>
        <taxon>Oryza meyeriana</taxon>
    </lineage>
</organism>
<dbReference type="OrthoDB" id="276498at2759"/>
<dbReference type="Proteomes" id="UP000479710">
    <property type="component" value="Unassembled WGS sequence"/>
</dbReference>
<dbReference type="InterPro" id="IPR050634">
    <property type="entry name" value="DNA_Topoisomerase_II"/>
</dbReference>
<dbReference type="GO" id="GO:0003918">
    <property type="term" value="F:DNA topoisomerase type II (double strand cut, ATP-hydrolyzing) activity"/>
    <property type="evidence" value="ECO:0007669"/>
    <property type="project" value="UniProtKB-EC"/>
</dbReference>
<dbReference type="GO" id="GO:0003677">
    <property type="term" value="F:DNA binding"/>
    <property type="evidence" value="ECO:0007669"/>
    <property type="project" value="UniProtKB-KW"/>
</dbReference>
<dbReference type="SUPFAM" id="SSF55874">
    <property type="entry name" value="ATPase domain of HSP90 chaperone/DNA topoisomerase II/histidine kinase"/>
    <property type="match status" value="1"/>
</dbReference>